<dbReference type="Pfam" id="PF02706">
    <property type="entry name" value="Wzz"/>
    <property type="match status" value="1"/>
</dbReference>
<evidence type="ECO:0000313" key="11">
    <source>
        <dbReference type="EMBL" id="MFC3103222.1"/>
    </source>
</evidence>
<feature type="transmembrane region" description="Helical" evidence="9">
    <location>
        <begin position="52"/>
        <end position="71"/>
    </location>
</feature>
<comment type="subcellular location">
    <subcellularLocation>
        <location evidence="1">Cell membrane</location>
        <topology evidence="1">Multi-pass membrane protein</topology>
    </subcellularLocation>
</comment>
<evidence type="ECO:0000313" key="12">
    <source>
        <dbReference type="Proteomes" id="UP001595462"/>
    </source>
</evidence>
<reference evidence="12" key="1">
    <citation type="journal article" date="2019" name="Int. J. Syst. Evol. Microbiol.">
        <title>The Global Catalogue of Microorganisms (GCM) 10K type strain sequencing project: providing services to taxonomists for standard genome sequencing and annotation.</title>
        <authorList>
            <consortium name="The Broad Institute Genomics Platform"/>
            <consortium name="The Broad Institute Genome Sequencing Center for Infectious Disease"/>
            <person name="Wu L."/>
            <person name="Ma J."/>
        </authorList>
    </citation>
    <scope>NUCLEOTIDE SEQUENCE [LARGE SCALE GENOMIC DNA]</scope>
    <source>
        <strain evidence="12">KCTC 52640</strain>
    </source>
</reference>
<feature type="domain" description="Polysaccharide chain length determinant N-terminal" evidence="10">
    <location>
        <begin position="37"/>
        <end position="126"/>
    </location>
</feature>
<evidence type="ECO:0000256" key="6">
    <source>
        <dbReference type="ARBA" id="ARBA00022989"/>
    </source>
</evidence>
<dbReference type="EMBL" id="JBHRSS010000003">
    <property type="protein sequence ID" value="MFC3103222.1"/>
    <property type="molecule type" value="Genomic_DNA"/>
</dbReference>
<accession>A0ABV7EKK1</accession>
<keyword evidence="4" id="KW-0547">Nucleotide-binding</keyword>
<dbReference type="PANTHER" id="PTHR32309:SF13">
    <property type="entry name" value="FERRIC ENTEROBACTIN TRANSPORT PROTEIN FEPE"/>
    <property type="match status" value="1"/>
</dbReference>
<feature type="transmembrane region" description="Helical" evidence="9">
    <location>
        <begin position="489"/>
        <end position="508"/>
    </location>
</feature>
<evidence type="ECO:0000259" key="10">
    <source>
        <dbReference type="Pfam" id="PF02706"/>
    </source>
</evidence>
<keyword evidence="6 9" id="KW-1133">Transmembrane helix</keyword>
<keyword evidence="12" id="KW-1185">Reference proteome</keyword>
<evidence type="ECO:0000256" key="4">
    <source>
        <dbReference type="ARBA" id="ARBA00022741"/>
    </source>
</evidence>
<evidence type="ECO:0000256" key="7">
    <source>
        <dbReference type="ARBA" id="ARBA00023136"/>
    </source>
</evidence>
<dbReference type="Proteomes" id="UP001595462">
    <property type="component" value="Unassembled WGS sequence"/>
</dbReference>
<evidence type="ECO:0000256" key="2">
    <source>
        <dbReference type="ARBA" id="ARBA00022475"/>
    </source>
</evidence>
<sequence>MGMAHSLVEQENDNRKRLALPAELEYIATASRMQDTVGLWDIFNTLWRRKGLILAVVASIMIAVSIVLLQISPTFRAQSLLIIGSRSPDVASLVNVAVGLPADPESIESEMVILRSPSLAKKVIDRLGLQDDPEFNPALRAPSWLAAKVTRYKRAIAVWSSNVFELGGPAVDEQSVVDAVSAPESGSQRSGAELADVIEAFLEKLEVSVQGNSRVLSVAFSSHSAETAAQVPNTLAKIYLQGQRDAKQEMARLDTELLNKRVDSLRTKVEAEDQAVESYRQKSGLLQSDQGSTLITQQLTDTSTQVTQAKIERAQAEARLEQIQKLAQTPAGIEASSEVMNSALIPYLREQEVQLLHRKGEMSAQYAPRHPAMVNIQRDIGALRSRIKNEEKRIVDGYRNDVAAARVRERTIQNRFDQLKAEVGQANEKEIKLRSLEREAEADRSLLATLLSRLKETRQQQGMDVQQADARIVSLADVPSSASFPKTGAMLALALVGSSLLGMLIVLISEQRDRGFRSSRQVEETMRMPVLGSVPKLGVFSKVRNRSIAYRLLDQSNVAVREAMRSIYESLLLSNRDGAPKSILITSSVANEGKTAIAVSLARMEAFTGANVLVVDTDLRSPDIHRAFNATESPGLVELVTGEAELDETLRKDPESGAWYVTAGRRTADPLTILTSERFGDLLGVLSGRFDLVIFDSPPSNMFLDARILSAKVEKTLFVVRWGETPQELVLEVFKRHAQSGAQLSGVVLSMTDGKRRSQYG</sequence>
<dbReference type="CDD" id="cd05387">
    <property type="entry name" value="BY-kinase"/>
    <property type="match status" value="1"/>
</dbReference>
<dbReference type="InterPro" id="IPR005702">
    <property type="entry name" value="Wzc-like_C"/>
</dbReference>
<dbReference type="NCBIfam" id="TIGR01007">
    <property type="entry name" value="eps_fam"/>
    <property type="match status" value="1"/>
</dbReference>
<evidence type="ECO:0000256" key="1">
    <source>
        <dbReference type="ARBA" id="ARBA00004651"/>
    </source>
</evidence>
<feature type="coiled-coil region" evidence="8">
    <location>
        <begin position="373"/>
        <end position="453"/>
    </location>
</feature>
<name>A0ABV7EKK1_9GAMM</name>
<protein>
    <submittedName>
        <fullName evidence="11">GumC family protein</fullName>
    </submittedName>
</protein>
<evidence type="ECO:0000256" key="8">
    <source>
        <dbReference type="SAM" id="Coils"/>
    </source>
</evidence>
<dbReference type="PANTHER" id="PTHR32309">
    <property type="entry name" value="TYROSINE-PROTEIN KINASE"/>
    <property type="match status" value="1"/>
</dbReference>
<dbReference type="Gene3D" id="3.40.50.300">
    <property type="entry name" value="P-loop containing nucleotide triphosphate hydrolases"/>
    <property type="match status" value="1"/>
</dbReference>
<dbReference type="InterPro" id="IPR003856">
    <property type="entry name" value="LPS_length_determ_N"/>
</dbReference>
<organism evidence="11 12">
    <name type="scientific">Salinisphaera aquimarina</name>
    <dbReference type="NCBI Taxonomy" id="2094031"/>
    <lineage>
        <taxon>Bacteria</taxon>
        <taxon>Pseudomonadati</taxon>
        <taxon>Pseudomonadota</taxon>
        <taxon>Gammaproteobacteria</taxon>
        <taxon>Salinisphaerales</taxon>
        <taxon>Salinisphaeraceae</taxon>
        <taxon>Salinisphaera</taxon>
    </lineage>
</organism>
<keyword evidence="5" id="KW-0067">ATP-binding</keyword>
<dbReference type="InterPro" id="IPR050445">
    <property type="entry name" value="Bact_polysacc_biosynth/exp"/>
</dbReference>
<keyword evidence="8" id="KW-0175">Coiled coil</keyword>
<dbReference type="InterPro" id="IPR027417">
    <property type="entry name" value="P-loop_NTPase"/>
</dbReference>
<dbReference type="SUPFAM" id="SSF52540">
    <property type="entry name" value="P-loop containing nucleoside triphosphate hydrolases"/>
    <property type="match status" value="1"/>
</dbReference>
<keyword evidence="7 9" id="KW-0472">Membrane</keyword>
<evidence type="ECO:0000256" key="5">
    <source>
        <dbReference type="ARBA" id="ARBA00022840"/>
    </source>
</evidence>
<gene>
    <name evidence="11" type="ORF">ACFOSU_04885</name>
</gene>
<evidence type="ECO:0000256" key="9">
    <source>
        <dbReference type="SAM" id="Phobius"/>
    </source>
</evidence>
<dbReference type="RefSeq" id="WP_380687045.1">
    <property type="nucleotide sequence ID" value="NZ_JBHRSS010000003.1"/>
</dbReference>
<keyword evidence="2" id="KW-1003">Cell membrane</keyword>
<comment type="caution">
    <text evidence="11">The sequence shown here is derived from an EMBL/GenBank/DDBJ whole genome shotgun (WGS) entry which is preliminary data.</text>
</comment>
<keyword evidence="3 9" id="KW-0812">Transmembrane</keyword>
<evidence type="ECO:0000256" key="3">
    <source>
        <dbReference type="ARBA" id="ARBA00022692"/>
    </source>
</evidence>
<proteinExistence type="predicted"/>